<gene>
    <name evidence="1" type="ORF">SAMN04487957_110142</name>
</gene>
<name>A0A1H0LXK4_9GAMM</name>
<evidence type="ECO:0000313" key="1">
    <source>
        <dbReference type="EMBL" id="SDO72803.1"/>
    </source>
</evidence>
<dbReference type="NCBIfam" id="TIGR01725">
    <property type="entry name" value="phge_HK97_gp10"/>
    <property type="match status" value="1"/>
</dbReference>
<dbReference type="RefSeq" id="WP_089680379.1">
    <property type="nucleotide sequence ID" value="NZ_FNIV01000010.1"/>
</dbReference>
<organism evidence="1 2">
    <name type="scientific">Halomonas shengliensis</name>
    <dbReference type="NCBI Taxonomy" id="419597"/>
    <lineage>
        <taxon>Bacteria</taxon>
        <taxon>Pseudomonadati</taxon>
        <taxon>Pseudomonadota</taxon>
        <taxon>Gammaproteobacteria</taxon>
        <taxon>Oceanospirillales</taxon>
        <taxon>Halomonadaceae</taxon>
        <taxon>Halomonas</taxon>
    </lineage>
</organism>
<dbReference type="EMBL" id="FNIV01000010">
    <property type="protein sequence ID" value="SDO72803.1"/>
    <property type="molecule type" value="Genomic_DNA"/>
</dbReference>
<dbReference type="InterPro" id="IPR010064">
    <property type="entry name" value="HK97-gp10_tail"/>
</dbReference>
<dbReference type="OrthoDB" id="5736381at2"/>
<sequence length="170" mass="18418">MATDTLGGEIQGLEEVLGKLKALEQLPRQKATRFALRKAANLVRDAAKANAERLDDPKTSENIAANIRVGLDKKRYRQEGEIKMRVGVAGGAKGFAAAVGELRGAGKGNPGGDTFYWRFLEFGTSKMAAQPFMRPALESNTGAATGEFVTHFEKAVTRAIRRANRAKAKR</sequence>
<dbReference type="AlphaFoldDB" id="A0A1H0LXK4"/>
<proteinExistence type="predicted"/>
<keyword evidence="2" id="KW-1185">Reference proteome</keyword>
<dbReference type="Proteomes" id="UP000199075">
    <property type="component" value="Unassembled WGS sequence"/>
</dbReference>
<evidence type="ECO:0000313" key="2">
    <source>
        <dbReference type="Proteomes" id="UP000199075"/>
    </source>
</evidence>
<accession>A0A1H0LXK4</accession>
<reference evidence="2" key="1">
    <citation type="submission" date="2016-10" db="EMBL/GenBank/DDBJ databases">
        <authorList>
            <person name="Varghese N."/>
            <person name="Submissions S."/>
        </authorList>
    </citation>
    <scope>NUCLEOTIDE SEQUENCE [LARGE SCALE GENOMIC DNA]</scope>
    <source>
        <strain evidence="2">CGMCC 1.6444</strain>
    </source>
</reference>
<protein>
    <submittedName>
        <fullName evidence="1">Phage protein, HK97 gp10 family</fullName>
    </submittedName>
</protein>
<dbReference type="Pfam" id="PF04883">
    <property type="entry name" value="HK97-gp10_like"/>
    <property type="match status" value="1"/>
</dbReference>
<dbReference type="STRING" id="419597.SAMN04487957_110142"/>